<accession>A0A1F6CDL8</accession>
<keyword evidence="1" id="KW-0472">Membrane</keyword>
<evidence type="ECO:0000313" key="2">
    <source>
        <dbReference type="EMBL" id="OGG47269.1"/>
    </source>
</evidence>
<organism evidence="2 3">
    <name type="scientific">Candidatus Kaiserbacteria bacterium RIFCSPHIGHO2_01_FULL_49_13</name>
    <dbReference type="NCBI Taxonomy" id="1798477"/>
    <lineage>
        <taxon>Bacteria</taxon>
        <taxon>Candidatus Kaiseribacteriota</taxon>
    </lineage>
</organism>
<sequence length="138" mass="14783">MDKKYIPLVILFFLVALIVIPTSFVFAQSGGNVPTGGGGGLVNPLQYGSISDFIAALLRIVATIAFPIIVLFMIYAGFLFVSARGNPDKLTEAKRIFLWTLIGALIILGAEAISIAIQRTVKDIQGNVITSSILAERD</sequence>
<protein>
    <submittedName>
        <fullName evidence="2">Uncharacterized protein</fullName>
    </submittedName>
</protein>
<comment type="caution">
    <text evidence="2">The sequence shown here is derived from an EMBL/GenBank/DDBJ whole genome shotgun (WGS) entry which is preliminary data.</text>
</comment>
<feature type="transmembrane region" description="Helical" evidence="1">
    <location>
        <begin position="96"/>
        <end position="117"/>
    </location>
</feature>
<keyword evidence="1" id="KW-0812">Transmembrane</keyword>
<evidence type="ECO:0000256" key="1">
    <source>
        <dbReference type="SAM" id="Phobius"/>
    </source>
</evidence>
<dbReference type="EMBL" id="MFKQ01000017">
    <property type="protein sequence ID" value="OGG47269.1"/>
    <property type="molecule type" value="Genomic_DNA"/>
</dbReference>
<proteinExistence type="predicted"/>
<dbReference type="Proteomes" id="UP000178344">
    <property type="component" value="Unassembled WGS sequence"/>
</dbReference>
<evidence type="ECO:0000313" key="3">
    <source>
        <dbReference type="Proteomes" id="UP000178344"/>
    </source>
</evidence>
<dbReference type="InterPro" id="IPR043993">
    <property type="entry name" value="T4SS_pilin"/>
</dbReference>
<reference evidence="2 3" key="1">
    <citation type="journal article" date="2016" name="Nat. Commun.">
        <title>Thousands of microbial genomes shed light on interconnected biogeochemical processes in an aquifer system.</title>
        <authorList>
            <person name="Anantharaman K."/>
            <person name="Brown C.T."/>
            <person name="Hug L.A."/>
            <person name="Sharon I."/>
            <person name="Castelle C.J."/>
            <person name="Probst A.J."/>
            <person name="Thomas B.C."/>
            <person name="Singh A."/>
            <person name="Wilkins M.J."/>
            <person name="Karaoz U."/>
            <person name="Brodie E.L."/>
            <person name="Williams K.H."/>
            <person name="Hubbard S.S."/>
            <person name="Banfield J.F."/>
        </authorList>
    </citation>
    <scope>NUCLEOTIDE SEQUENCE [LARGE SCALE GENOMIC DNA]</scope>
</reference>
<dbReference type="Pfam" id="PF18895">
    <property type="entry name" value="T4SS_pilin"/>
    <property type="match status" value="1"/>
</dbReference>
<gene>
    <name evidence="2" type="ORF">A2671_01880</name>
</gene>
<feature type="transmembrane region" description="Helical" evidence="1">
    <location>
        <begin position="53"/>
        <end position="75"/>
    </location>
</feature>
<name>A0A1F6CDL8_9BACT</name>
<keyword evidence="1" id="KW-1133">Transmembrane helix</keyword>
<dbReference type="AlphaFoldDB" id="A0A1F6CDL8"/>